<gene>
    <name evidence="2" type="ORF">NB231_10398</name>
</gene>
<dbReference type="AlphaFoldDB" id="A4BNQ7"/>
<dbReference type="Proteomes" id="UP000003374">
    <property type="component" value="Unassembled WGS sequence"/>
</dbReference>
<dbReference type="RefSeq" id="WP_005002268.1">
    <property type="nucleotide sequence ID" value="NZ_CH672427.1"/>
</dbReference>
<dbReference type="SUPFAM" id="SSF53300">
    <property type="entry name" value="vWA-like"/>
    <property type="match status" value="1"/>
</dbReference>
<sequence>MSLHESTSRDGVGRWYDLFSRGTRDWLRHNEKIREAVREQLPDLVAGSDVLSRPDNRTVKVPVRFMEHYRFRLRNPDVRTGAGQGKAKPGDVLRPAQPARPGQGKEGSGEGEGQITFALEFQIDDILDWLWDELELPHLKPRLGTRIEEDAYIREGWDRRGARSRLDRRRTMKEAIKRRSAQGPEAIPIVNDDLRFRQLARRRRPTTNAVAFFLLDVSSSMDEHCRRLAKTFFFWALQGVRRQFSTIEIVFIAHTVEAWEFEEENFFRIHGQGGTKSSTAVHKAQQILEERYDPAMYNCYLFYATDGHNFSEDRRRATEALLRLAPLMNFLGYAEVSHQNHRRLDTEVAGIWRGLGAEGWPVGSYSLTREADIWLAIKAFFTDQAAEAEAQ</sequence>
<name>A4BNQ7_9GAMM</name>
<reference evidence="2 3" key="1">
    <citation type="submission" date="2006-02" db="EMBL/GenBank/DDBJ databases">
        <authorList>
            <person name="Waterbury J."/>
            <person name="Ferriera S."/>
            <person name="Johnson J."/>
            <person name="Kravitz S."/>
            <person name="Halpern A."/>
            <person name="Remington K."/>
            <person name="Beeson K."/>
            <person name="Tran B."/>
            <person name="Rogers Y.-H."/>
            <person name="Friedman R."/>
            <person name="Venter J.C."/>
        </authorList>
    </citation>
    <scope>NUCLEOTIDE SEQUENCE [LARGE SCALE GENOMIC DNA]</scope>
    <source>
        <strain evidence="2 3">Nb-231</strain>
    </source>
</reference>
<evidence type="ECO:0008006" key="4">
    <source>
        <dbReference type="Google" id="ProtNLM"/>
    </source>
</evidence>
<keyword evidence="3" id="KW-1185">Reference proteome</keyword>
<dbReference type="HOGENOM" id="CLU_049702_2_0_6"/>
<evidence type="ECO:0000256" key="1">
    <source>
        <dbReference type="SAM" id="MobiDB-lite"/>
    </source>
</evidence>
<comment type="caution">
    <text evidence="2">The sequence shown here is derived from an EMBL/GenBank/DDBJ whole genome shotgun (WGS) entry which is preliminary data.</text>
</comment>
<feature type="region of interest" description="Disordered" evidence="1">
    <location>
        <begin position="76"/>
        <end position="111"/>
    </location>
</feature>
<dbReference type="EMBL" id="AAOF01000002">
    <property type="protein sequence ID" value="EAR22856.1"/>
    <property type="molecule type" value="Genomic_DNA"/>
</dbReference>
<organism evidence="2 3">
    <name type="scientific">Nitrococcus mobilis Nb-231</name>
    <dbReference type="NCBI Taxonomy" id="314278"/>
    <lineage>
        <taxon>Bacteria</taxon>
        <taxon>Pseudomonadati</taxon>
        <taxon>Pseudomonadota</taxon>
        <taxon>Gammaproteobacteria</taxon>
        <taxon>Chromatiales</taxon>
        <taxon>Ectothiorhodospiraceae</taxon>
        <taxon>Nitrococcus</taxon>
    </lineage>
</organism>
<dbReference type="PANTHER" id="PTHR30510:SF2">
    <property type="entry name" value="UPF0229 PROTEIN YEAH"/>
    <property type="match status" value="1"/>
</dbReference>
<dbReference type="InterPro" id="IPR036465">
    <property type="entry name" value="vWFA_dom_sf"/>
</dbReference>
<protein>
    <recommendedName>
        <fullName evidence="4">DUF444 family protein</fullName>
    </recommendedName>
</protein>
<dbReference type="STRING" id="314278.NB231_10398"/>
<proteinExistence type="predicted"/>
<evidence type="ECO:0000313" key="3">
    <source>
        <dbReference type="Proteomes" id="UP000003374"/>
    </source>
</evidence>
<dbReference type="Pfam" id="PF04285">
    <property type="entry name" value="DUF444"/>
    <property type="match status" value="2"/>
</dbReference>
<dbReference type="PANTHER" id="PTHR30510">
    <property type="entry name" value="UPF0229 PROTEIN YEAH"/>
    <property type="match status" value="1"/>
</dbReference>
<dbReference type="eggNOG" id="COG2718">
    <property type="taxonomic scope" value="Bacteria"/>
</dbReference>
<dbReference type="OrthoDB" id="9788289at2"/>
<evidence type="ECO:0000313" key="2">
    <source>
        <dbReference type="EMBL" id="EAR22856.1"/>
    </source>
</evidence>
<accession>A4BNQ7</accession>
<dbReference type="InterPro" id="IPR006698">
    <property type="entry name" value="UPF0229"/>
</dbReference>